<gene>
    <name evidence="13" type="ORF">JGI4_00374</name>
    <name evidence="12" type="ORF">JGI8_01141</name>
</gene>
<dbReference type="GO" id="GO:0016491">
    <property type="term" value="F:oxidoreductase activity"/>
    <property type="evidence" value="ECO:0007669"/>
    <property type="project" value="InterPro"/>
</dbReference>
<reference evidence="12 15" key="2">
    <citation type="submission" date="2015-11" db="EMBL/GenBank/DDBJ databases">
        <authorList>
            <person name="Varghese N."/>
        </authorList>
    </citation>
    <scope>NUCLEOTIDE SEQUENCE [LARGE SCALE GENOMIC DNA]</scope>
    <source>
        <strain evidence="12 15">JGI-8</strain>
    </source>
</reference>
<keyword evidence="15" id="KW-1185">Reference proteome</keyword>
<accession>A0A0P1NV42</accession>
<dbReference type="Pfam" id="PF00032">
    <property type="entry name" value="Cytochrom_B_C"/>
    <property type="match status" value="1"/>
</dbReference>
<dbReference type="Gene3D" id="1.20.810.10">
    <property type="entry name" value="Cytochrome Bc1 Complex, Chain C"/>
    <property type="match status" value="1"/>
</dbReference>
<keyword evidence="9 10" id="KW-0472">Membrane</keyword>
<reference evidence="13 14" key="1">
    <citation type="submission" date="2015-11" db="EMBL/GenBank/DDBJ databases">
        <authorList>
            <person name="Zhang Y."/>
            <person name="Guo Z."/>
        </authorList>
    </citation>
    <scope>NUCLEOTIDE SEQUENCE [LARGE SCALE GENOMIC DNA]</scope>
    <source>
        <strain evidence="13">JGI-4</strain>
    </source>
</reference>
<accession>A0A0P1LAQ8</accession>
<name>A0A0P1LZR0_9BACT</name>
<keyword evidence="6" id="KW-0249">Electron transport</keyword>
<evidence type="ECO:0000256" key="5">
    <source>
        <dbReference type="ARBA" id="ARBA00022723"/>
    </source>
</evidence>
<dbReference type="Proteomes" id="UP000182200">
    <property type="component" value="Unassembled WGS sequence"/>
</dbReference>
<feature type="transmembrane region" description="Helical" evidence="10">
    <location>
        <begin position="157"/>
        <end position="176"/>
    </location>
</feature>
<evidence type="ECO:0000256" key="2">
    <source>
        <dbReference type="ARBA" id="ARBA00022448"/>
    </source>
</evidence>
<keyword evidence="5" id="KW-0479">Metal-binding</keyword>
<dbReference type="GO" id="GO:0016020">
    <property type="term" value="C:membrane"/>
    <property type="evidence" value="ECO:0007669"/>
    <property type="project" value="UniProtKB-SubCell"/>
</dbReference>
<evidence type="ECO:0000256" key="9">
    <source>
        <dbReference type="ARBA" id="ARBA00023136"/>
    </source>
</evidence>
<evidence type="ECO:0000313" key="15">
    <source>
        <dbReference type="Proteomes" id="UP000182200"/>
    </source>
</evidence>
<accession>A0A0P1M7S6</accession>
<keyword evidence="8" id="KW-0408">Iron</keyword>
<feature type="transmembrane region" description="Helical" evidence="10">
    <location>
        <begin position="14"/>
        <end position="31"/>
    </location>
</feature>
<organism evidence="13 14">
    <name type="scientific">Candidatus Kryptonium thompsonii</name>
    <dbReference type="NCBI Taxonomy" id="1633631"/>
    <lineage>
        <taxon>Bacteria</taxon>
        <taxon>Pseudomonadati</taxon>
        <taxon>Candidatus Kryptoniota</taxon>
        <taxon>Candidatus Kryptonium</taxon>
    </lineage>
</organism>
<accession>A0A0P1MHI4</accession>
<comment type="subcellular location">
    <subcellularLocation>
        <location evidence="1">Membrane</location>
        <topology evidence="1">Multi-pass membrane protein</topology>
    </subcellularLocation>
</comment>
<dbReference type="OrthoDB" id="5398501at2"/>
<feature type="transmembrane region" description="Helical" evidence="10">
    <location>
        <begin position="221"/>
        <end position="245"/>
    </location>
</feature>
<evidence type="ECO:0000256" key="8">
    <source>
        <dbReference type="ARBA" id="ARBA00023004"/>
    </source>
</evidence>
<dbReference type="InterPro" id="IPR005798">
    <property type="entry name" value="Cyt_b/b6_C"/>
</dbReference>
<protein>
    <submittedName>
        <fullName evidence="13">Cytochrome b(C-terminal)/b6/petD</fullName>
    </submittedName>
</protein>
<feature type="domain" description="Cytochrome b/b6 C-terminal region profile" evidence="11">
    <location>
        <begin position="34"/>
        <end position="173"/>
    </location>
</feature>
<dbReference type="InterPro" id="IPR036150">
    <property type="entry name" value="Cyt_b/b6_C_sf"/>
</dbReference>
<keyword evidence="2" id="KW-0813">Transport</keyword>
<accession>A0A0P1LJF0</accession>
<dbReference type="GO" id="GO:0046872">
    <property type="term" value="F:metal ion binding"/>
    <property type="evidence" value="ECO:0007669"/>
    <property type="project" value="UniProtKB-KW"/>
</dbReference>
<evidence type="ECO:0000256" key="10">
    <source>
        <dbReference type="SAM" id="Phobius"/>
    </source>
</evidence>
<evidence type="ECO:0000256" key="6">
    <source>
        <dbReference type="ARBA" id="ARBA00022982"/>
    </source>
</evidence>
<accession>A0A0P1P309</accession>
<dbReference type="InterPro" id="IPR027387">
    <property type="entry name" value="Cytb/b6-like_sf"/>
</dbReference>
<evidence type="ECO:0000313" key="13">
    <source>
        <dbReference type="EMBL" id="CUU01821.1"/>
    </source>
</evidence>
<feature type="transmembrane region" description="Helical" evidence="10">
    <location>
        <begin position="266"/>
        <end position="284"/>
    </location>
</feature>
<dbReference type="EMBL" id="CZVI01000013">
    <property type="protein sequence ID" value="CUS87802.1"/>
    <property type="molecule type" value="Genomic_DNA"/>
</dbReference>
<evidence type="ECO:0000256" key="3">
    <source>
        <dbReference type="ARBA" id="ARBA00022617"/>
    </source>
</evidence>
<accession>A0A0S4MWJ3</accession>
<dbReference type="STRING" id="1633631.GCA_001442925_00376"/>
<dbReference type="GO" id="GO:0009055">
    <property type="term" value="F:electron transfer activity"/>
    <property type="evidence" value="ECO:0007669"/>
    <property type="project" value="InterPro"/>
</dbReference>
<dbReference type="SUPFAM" id="SSF81648">
    <property type="entry name" value="a domain/subunit of cytochrome bc1 complex (Ubiquinol-cytochrome c reductase)"/>
    <property type="match status" value="1"/>
</dbReference>
<dbReference type="PROSITE" id="PS51003">
    <property type="entry name" value="CYTB_CTER"/>
    <property type="match status" value="1"/>
</dbReference>
<feature type="transmembrane region" description="Helical" evidence="10">
    <location>
        <begin position="116"/>
        <end position="136"/>
    </location>
</feature>
<evidence type="ECO:0000256" key="1">
    <source>
        <dbReference type="ARBA" id="ARBA00004141"/>
    </source>
</evidence>
<feature type="transmembrane region" description="Helical" evidence="10">
    <location>
        <begin position="57"/>
        <end position="79"/>
    </location>
</feature>
<dbReference type="Proteomes" id="UP000182011">
    <property type="component" value="Unassembled WGS sequence"/>
</dbReference>
<sequence length="297" mass="34296">MHNLLRILGNPDNFPIIILLFTVYGFFIYAMKKAKRNDERGVPYEADETDKVQVWPYLVRIEFIAAIAVMAFVLAWSIAFDAPLEEPANPTLTPNPSKAPWYFLGLQEMLVYFDPWIAGVLLPGLIIIGLMAIPYIDINPKGNGYYTFKERKWAITIFSFGFLVLWVLLIFVGTFFRGPGWNFFWPWEEWDPHKVVAITNVDLTELFGIPTYNPDGTLNPIASILGGVVVIGYYAILMPIGWLWLKKKMPDFAEKFGLTRYVITSYLFLTMIALPIKMILRWTLNVKYVWVTPWFNV</sequence>
<keyword evidence="3" id="KW-0349">Heme</keyword>
<dbReference type="AlphaFoldDB" id="A0A0P1LZR0"/>
<accession>A0A0P1LZR0</accession>
<keyword evidence="7 10" id="KW-1133">Transmembrane helix</keyword>
<evidence type="ECO:0000259" key="11">
    <source>
        <dbReference type="PROSITE" id="PS51003"/>
    </source>
</evidence>
<evidence type="ECO:0000313" key="12">
    <source>
        <dbReference type="EMBL" id="CUS87802.1"/>
    </source>
</evidence>
<evidence type="ECO:0000256" key="7">
    <source>
        <dbReference type="ARBA" id="ARBA00022989"/>
    </source>
</evidence>
<evidence type="ECO:0000256" key="4">
    <source>
        <dbReference type="ARBA" id="ARBA00022692"/>
    </source>
</evidence>
<proteinExistence type="predicted"/>
<evidence type="ECO:0000313" key="14">
    <source>
        <dbReference type="Proteomes" id="UP000182011"/>
    </source>
</evidence>
<keyword evidence="4 10" id="KW-0812">Transmembrane</keyword>
<accession>A0A0P1LKA6</accession>
<accession>A0A0P1LL55</accession>
<dbReference type="EMBL" id="FAOP01000002">
    <property type="protein sequence ID" value="CUU01821.1"/>
    <property type="molecule type" value="Genomic_DNA"/>
</dbReference>
<dbReference type="RefSeq" id="WP_075426159.1">
    <property type="nucleotide sequence ID" value="NZ_CZVI01000013.1"/>
</dbReference>